<organism evidence="4 5">
    <name type="scientific">Eiseniibacteriota bacterium</name>
    <dbReference type="NCBI Taxonomy" id="2212470"/>
    <lineage>
        <taxon>Bacteria</taxon>
        <taxon>Candidatus Eiseniibacteriota</taxon>
    </lineage>
</organism>
<dbReference type="EMBL" id="JABDJR010000499">
    <property type="protein sequence ID" value="NNF07566.1"/>
    <property type="molecule type" value="Genomic_DNA"/>
</dbReference>
<feature type="domain" description="Sortilin N-terminal" evidence="3">
    <location>
        <begin position="372"/>
        <end position="491"/>
    </location>
</feature>
<dbReference type="Gene3D" id="2.60.40.4070">
    <property type="match status" value="1"/>
</dbReference>
<gene>
    <name evidence="4" type="ORF">HKN21_12460</name>
</gene>
<dbReference type="AlphaFoldDB" id="A0A7Y2H301"/>
<evidence type="ECO:0000313" key="4">
    <source>
        <dbReference type="EMBL" id="NNF07566.1"/>
    </source>
</evidence>
<evidence type="ECO:0000256" key="1">
    <source>
        <dbReference type="ARBA" id="ARBA00022737"/>
    </source>
</evidence>
<dbReference type="NCBIfam" id="TIGR04183">
    <property type="entry name" value="Por_Secre_tail"/>
    <property type="match status" value="1"/>
</dbReference>
<dbReference type="Proteomes" id="UP000547674">
    <property type="component" value="Unassembled WGS sequence"/>
</dbReference>
<comment type="caution">
    <text evidence="4">The sequence shown here is derived from an EMBL/GenBank/DDBJ whole genome shotgun (WGS) entry which is preliminary data.</text>
</comment>
<dbReference type="PANTHER" id="PTHR43739:SF5">
    <property type="entry name" value="EXO-ALPHA-SIALIDASE"/>
    <property type="match status" value="1"/>
</dbReference>
<dbReference type="GO" id="GO:0010411">
    <property type="term" value="P:xyloglucan metabolic process"/>
    <property type="evidence" value="ECO:0007669"/>
    <property type="project" value="TreeGrafter"/>
</dbReference>
<dbReference type="Gene3D" id="2.130.10.10">
    <property type="entry name" value="YVTN repeat-like/Quinoprotein amine dehydrogenase"/>
    <property type="match status" value="4"/>
</dbReference>
<dbReference type="Pfam" id="PF15902">
    <property type="entry name" value="Sortilin-Vps10"/>
    <property type="match status" value="1"/>
</dbReference>
<name>A0A7Y2H301_UNCEI</name>
<reference evidence="4 5" key="1">
    <citation type="submission" date="2020-03" db="EMBL/GenBank/DDBJ databases">
        <title>Metabolic flexibility allows generalist bacteria to become dominant in a frequently disturbed ecosystem.</title>
        <authorList>
            <person name="Chen Y.-J."/>
            <person name="Leung P.M."/>
            <person name="Bay S.K."/>
            <person name="Hugenholtz P."/>
            <person name="Kessler A.J."/>
            <person name="Shelley G."/>
            <person name="Waite D.W."/>
            <person name="Cook P.L."/>
            <person name="Greening C."/>
        </authorList>
    </citation>
    <scope>NUCLEOTIDE SEQUENCE [LARGE SCALE GENOMIC DNA]</scope>
    <source>
        <strain evidence="4">SS_bin_28</strain>
    </source>
</reference>
<dbReference type="InterPro" id="IPR031778">
    <property type="entry name" value="Sortilin_N"/>
</dbReference>
<dbReference type="InterPro" id="IPR002860">
    <property type="entry name" value="BNR_rpt"/>
</dbReference>
<keyword evidence="2" id="KW-0732">Signal</keyword>
<dbReference type="InterPro" id="IPR052025">
    <property type="entry name" value="Xyloglucanase_GH74"/>
</dbReference>
<protein>
    <submittedName>
        <fullName evidence="4">T9SS type A sorting domain-containing protein</fullName>
    </submittedName>
</protein>
<proteinExistence type="predicted"/>
<dbReference type="PANTHER" id="PTHR43739">
    <property type="entry name" value="XYLOGLUCANASE (EUROFUNG)"/>
    <property type="match status" value="1"/>
</dbReference>
<dbReference type="CDD" id="cd15482">
    <property type="entry name" value="Sialidase_non-viral"/>
    <property type="match status" value="2"/>
</dbReference>
<dbReference type="SUPFAM" id="SSF110296">
    <property type="entry name" value="Oligoxyloglucan reducing end-specific cellobiohydrolase"/>
    <property type="match status" value="1"/>
</dbReference>
<evidence type="ECO:0000313" key="5">
    <source>
        <dbReference type="Proteomes" id="UP000547674"/>
    </source>
</evidence>
<evidence type="ECO:0000259" key="3">
    <source>
        <dbReference type="Pfam" id="PF15902"/>
    </source>
</evidence>
<dbReference type="SUPFAM" id="SSF50939">
    <property type="entry name" value="Sialidases"/>
    <property type="match status" value="1"/>
</dbReference>
<feature type="chain" id="PRO_5030781484" evidence="2">
    <location>
        <begin position="22"/>
        <end position="898"/>
    </location>
</feature>
<dbReference type="InterPro" id="IPR036278">
    <property type="entry name" value="Sialidase_sf"/>
</dbReference>
<dbReference type="InterPro" id="IPR015943">
    <property type="entry name" value="WD40/YVTN_repeat-like_dom_sf"/>
</dbReference>
<dbReference type="InterPro" id="IPR026444">
    <property type="entry name" value="Secre_tail"/>
</dbReference>
<dbReference type="Pfam" id="PF02012">
    <property type="entry name" value="BNR"/>
    <property type="match status" value="1"/>
</dbReference>
<keyword evidence="1" id="KW-0677">Repeat</keyword>
<feature type="signal peptide" evidence="2">
    <location>
        <begin position="1"/>
        <end position="21"/>
    </location>
</feature>
<evidence type="ECO:0000256" key="2">
    <source>
        <dbReference type="SAM" id="SignalP"/>
    </source>
</evidence>
<sequence>MIRPVLLCILSALFIAAPLTAQIPEAEFRSIGPFGGHVLDLVVDPTGSRVFASTTNAGVFVSTDNGKSWSPSREGLPREIFIGGYERIQAIAVDPVDGRLYAGGGSVFSEVYISDNNGLTWQFLSTPQGTRGGIHEFWIDPEDTDIIVASNGPLGRGVFVSTDRGLTWTASNTGLPSERIDALCRLPENNNVFFVVSKDILYKSENQGASWAEVGALPALGFRDLVLSGSENGSMFLATEGGCFVSTDSGQGWTRMDEPTLEADVYRFAEGALSTLAIGRGGVFPVTSNSLIESKVDFLYTRINDVAALPSGDLVVATEMGVFGGGPKAFSAEEELAFQSKGILATDIAAIYAVPGTDAIYAGAGVGYDGGLFYSPDGGVTWEHRAVGLKNPDIRSMAVSPSNPEVVYLGTADASDDFGENGTIYRSRDGGKTWTDISGELPHEGNRIIISMLVHPTDSDIVWASVQSKFGGMYKTTNGGQNWTRVSDGLEHMPPMPGFDDDFNNAFLDYYAMLSLAIDPENYDRVYIGAGGCWGGVYISENSGNSWTRYAGESMEVDTEVPNPMMFGVHLELFDFDISPINPNHMIASGARGAFPGGEFEGSDQIGVVFQSFDRGETWSIIRDRGRSDYFTSPVTGIVIDPANEGRLYAATREGIKVSEQGGADGSWAWMNEGLSESELFSRNISMRADDPTQLFMATALTGIWVREVNPTPVRLTVFEVRSESDRVRVSWSIADPTNHLGFYVDREIDGERVRLTTDLLQGRSSYEWIDASPVSGVSNRYIVVELSRDGMETDLASEDVLIPLSAGLVLGPPVPNPIRARSQIRFQVDRQERVRIRIFDAQGRKVTTLLEQTLTAGTREVYWDRTDDQNRLVAPGVYFMQLEQGNRFTGQKLMVLP</sequence>
<accession>A0A7Y2H301</accession>